<dbReference type="EMBL" id="JBHTLM010000006">
    <property type="protein sequence ID" value="MFD1176773.1"/>
    <property type="molecule type" value="Genomic_DNA"/>
</dbReference>
<gene>
    <name evidence="1" type="ORF">ACFQ3W_10745</name>
</gene>
<sequence length="358" mass="40720">MKWTQTAVLTERLIRQGLTYPLQDSGDEEAYMELFRRLQPMAPVHFTRPGDPPRLVHRTAYNDTNMSSDLRARHRLIKGRFNGGRIAYVLEEDLKLYATAFRKTPATFKQIHEDIMIAVRESGGLTKEQLKEELSYPAGEIGKALQDLQMAFLLHEEQTDTDWETGWLEFATEWFEVPSDAASKEASLATVVLRFIESMVFATLKQIKSWSGLPVKTISMTLSWLLGEGRLVQAQIDGLGEGFILGMDANLSEQTALNEEIPRVVYMLDKSDFLVRADLDELQSRYKGLEVLQFLLVDGKFQGAVLGHWRIGPYDVDDIIIDLDDAETALRKDEVIAAVRAIYSPEYHRILRYSGSEI</sequence>
<dbReference type="Pfam" id="PF06224">
    <property type="entry name" value="AlkZ-like"/>
    <property type="match status" value="1"/>
</dbReference>
<dbReference type="RefSeq" id="WP_379319220.1">
    <property type="nucleotide sequence ID" value="NZ_JBHTLM010000006.1"/>
</dbReference>
<protein>
    <submittedName>
        <fullName evidence="1">DNA glycosylase AlkZ-like family protein</fullName>
    </submittedName>
</protein>
<comment type="caution">
    <text evidence="1">The sequence shown here is derived from an EMBL/GenBank/DDBJ whole genome shotgun (WGS) entry which is preliminary data.</text>
</comment>
<organism evidence="1 2">
    <name type="scientific">Paenibacillus puldeungensis</name>
    <dbReference type="NCBI Taxonomy" id="696536"/>
    <lineage>
        <taxon>Bacteria</taxon>
        <taxon>Bacillati</taxon>
        <taxon>Bacillota</taxon>
        <taxon>Bacilli</taxon>
        <taxon>Bacillales</taxon>
        <taxon>Paenibacillaceae</taxon>
        <taxon>Paenibacillus</taxon>
    </lineage>
</organism>
<dbReference type="InterPro" id="IPR009351">
    <property type="entry name" value="AlkZ-like"/>
</dbReference>
<proteinExistence type="predicted"/>
<evidence type="ECO:0000313" key="1">
    <source>
        <dbReference type="EMBL" id="MFD1176773.1"/>
    </source>
</evidence>
<name>A0ABW3RWA9_9BACL</name>
<reference evidence="2" key="1">
    <citation type="journal article" date="2019" name="Int. J. Syst. Evol. Microbiol.">
        <title>The Global Catalogue of Microorganisms (GCM) 10K type strain sequencing project: providing services to taxonomists for standard genome sequencing and annotation.</title>
        <authorList>
            <consortium name="The Broad Institute Genomics Platform"/>
            <consortium name="The Broad Institute Genome Sequencing Center for Infectious Disease"/>
            <person name="Wu L."/>
            <person name="Ma J."/>
        </authorList>
    </citation>
    <scope>NUCLEOTIDE SEQUENCE [LARGE SCALE GENOMIC DNA]</scope>
    <source>
        <strain evidence="2">CCUG 59189</strain>
    </source>
</reference>
<evidence type="ECO:0000313" key="2">
    <source>
        <dbReference type="Proteomes" id="UP001597262"/>
    </source>
</evidence>
<keyword evidence="2" id="KW-1185">Reference proteome</keyword>
<dbReference type="Proteomes" id="UP001597262">
    <property type="component" value="Unassembled WGS sequence"/>
</dbReference>
<accession>A0ABW3RWA9</accession>